<gene>
    <name evidence="1" type="ORF">Sylvanvirus24_2</name>
</gene>
<dbReference type="EMBL" id="MK072530">
    <property type="protein sequence ID" value="AYV87087.1"/>
    <property type="molecule type" value="Genomic_DNA"/>
</dbReference>
<name>A0A3G5AIR7_9VIRU</name>
<organism evidence="1">
    <name type="scientific">Sylvanvirus sp</name>
    <dbReference type="NCBI Taxonomy" id="2487774"/>
    <lineage>
        <taxon>Viruses</taxon>
    </lineage>
</organism>
<sequence length="149" mass="16946">MASSAPPPVSDIVKNSESKGALPAVESSDSAPVDPAAIFRWLIESNFEQLPALMSGWAFVRGRDPYELIMLLYPEQKLWPRFFNNNPAKGVNIDAVERICVLLGYSRDWRLQINRYKLLMEIYNKDPRRARASMLLPARMISPPRSLIN</sequence>
<evidence type="ECO:0000313" key="1">
    <source>
        <dbReference type="EMBL" id="AYV87087.1"/>
    </source>
</evidence>
<accession>A0A3G5AIR7</accession>
<proteinExistence type="predicted"/>
<reference evidence="1" key="1">
    <citation type="submission" date="2018-10" db="EMBL/GenBank/DDBJ databases">
        <title>Hidden diversity of soil giant viruses.</title>
        <authorList>
            <person name="Schulz F."/>
            <person name="Alteio L."/>
            <person name="Goudeau D."/>
            <person name="Ryan E.M."/>
            <person name="Malmstrom R.R."/>
            <person name="Blanchard J."/>
            <person name="Woyke T."/>
        </authorList>
    </citation>
    <scope>NUCLEOTIDE SEQUENCE</scope>
    <source>
        <strain evidence="1">SYV1</strain>
    </source>
</reference>
<protein>
    <submittedName>
        <fullName evidence="1">Uncharacterized protein</fullName>
    </submittedName>
</protein>